<keyword evidence="1" id="KW-0732">Signal</keyword>
<dbReference type="AlphaFoldDB" id="A0A1G9XUG4"/>
<dbReference type="SUPFAM" id="SSF159501">
    <property type="entry name" value="EreA/ChaN-like"/>
    <property type="match status" value="1"/>
</dbReference>
<evidence type="ECO:0000313" key="2">
    <source>
        <dbReference type="EMBL" id="SDM99805.1"/>
    </source>
</evidence>
<accession>A0A1G9XUG4</accession>
<dbReference type="RefSeq" id="WP_090706666.1">
    <property type="nucleotide sequence ID" value="NZ_FNHH01000032.1"/>
</dbReference>
<feature type="chain" id="PRO_5011684412" description="Haem-binding uptake, Tiki superfamily, ChaN" evidence="1">
    <location>
        <begin position="23"/>
        <end position="253"/>
    </location>
</feature>
<gene>
    <name evidence="2" type="ORF">SAMN05421813_13220</name>
</gene>
<protein>
    <recommendedName>
        <fullName evidence="4">Haem-binding uptake, Tiki superfamily, ChaN</fullName>
    </recommendedName>
</protein>
<evidence type="ECO:0000313" key="3">
    <source>
        <dbReference type="Proteomes" id="UP000199226"/>
    </source>
</evidence>
<evidence type="ECO:0000256" key="1">
    <source>
        <dbReference type="SAM" id="SignalP"/>
    </source>
</evidence>
<name>A0A1G9XUG4_9SPHI</name>
<proteinExistence type="predicted"/>
<dbReference type="Proteomes" id="UP000199226">
    <property type="component" value="Unassembled WGS sequence"/>
</dbReference>
<keyword evidence="3" id="KW-1185">Reference proteome</keyword>
<dbReference type="EMBL" id="FNHH01000032">
    <property type="protein sequence ID" value="SDM99805.1"/>
    <property type="molecule type" value="Genomic_DNA"/>
</dbReference>
<organism evidence="2 3">
    <name type="scientific">Daejeonella rubra</name>
    <dbReference type="NCBI Taxonomy" id="990371"/>
    <lineage>
        <taxon>Bacteria</taxon>
        <taxon>Pseudomonadati</taxon>
        <taxon>Bacteroidota</taxon>
        <taxon>Sphingobacteriia</taxon>
        <taxon>Sphingobacteriales</taxon>
        <taxon>Sphingobacteriaceae</taxon>
        <taxon>Daejeonella</taxon>
    </lineage>
</organism>
<reference evidence="3" key="1">
    <citation type="submission" date="2016-10" db="EMBL/GenBank/DDBJ databases">
        <authorList>
            <person name="Varghese N."/>
            <person name="Submissions S."/>
        </authorList>
    </citation>
    <scope>NUCLEOTIDE SEQUENCE [LARGE SCALE GENOMIC DNA]</scope>
    <source>
        <strain evidence="3">DSM 24536</strain>
    </source>
</reference>
<dbReference type="STRING" id="990371.SAMN05421813_13220"/>
<evidence type="ECO:0008006" key="4">
    <source>
        <dbReference type="Google" id="ProtNLM"/>
    </source>
</evidence>
<feature type="signal peptide" evidence="1">
    <location>
        <begin position="1"/>
        <end position="22"/>
    </location>
</feature>
<sequence>MKIKFYLAVIFIISSFTNPLFAQKTELLILPTIHGGHKKNVNYNFEHVRHIIENFKPDIIAVEIRPEDMDRDTSYLKAFYNPEMIMFKNEFPEAEKAGIDFMGADFEGKSLPPDFMKEIIGEFGKFRAMNQKLMRDTAIVKARIARGLPALISKRGEMMANLGANQLMDGKYDALTEEFTRGQTEVLKNTPYQFYDDFQVSRDQRIADNIKALALKNKGKRIIVLTGANHHNRAVNELRKVRSVNLVTQVQDH</sequence>
<dbReference type="OrthoDB" id="641734at2"/>